<evidence type="ECO:0000256" key="2">
    <source>
        <dbReference type="SAM" id="Phobius"/>
    </source>
</evidence>
<organism evidence="3 4">
    <name type="scientific">Alectoria fallacina</name>
    <dbReference type="NCBI Taxonomy" id="1903189"/>
    <lineage>
        <taxon>Eukaryota</taxon>
        <taxon>Fungi</taxon>
        <taxon>Dikarya</taxon>
        <taxon>Ascomycota</taxon>
        <taxon>Pezizomycotina</taxon>
        <taxon>Lecanoromycetes</taxon>
        <taxon>OSLEUM clade</taxon>
        <taxon>Lecanoromycetidae</taxon>
        <taxon>Lecanorales</taxon>
        <taxon>Lecanorineae</taxon>
        <taxon>Parmeliaceae</taxon>
        <taxon>Alectoria</taxon>
    </lineage>
</organism>
<feature type="compositionally biased region" description="Low complexity" evidence="1">
    <location>
        <begin position="863"/>
        <end position="885"/>
    </location>
</feature>
<feature type="compositionally biased region" description="Polar residues" evidence="1">
    <location>
        <begin position="612"/>
        <end position="622"/>
    </location>
</feature>
<keyword evidence="2" id="KW-0472">Membrane</keyword>
<feature type="region of interest" description="Disordered" evidence="1">
    <location>
        <begin position="1094"/>
        <end position="1115"/>
    </location>
</feature>
<feature type="region of interest" description="Disordered" evidence="1">
    <location>
        <begin position="451"/>
        <end position="696"/>
    </location>
</feature>
<name>A0A8H3G0J2_9LECA</name>
<reference evidence="3" key="1">
    <citation type="submission" date="2021-03" db="EMBL/GenBank/DDBJ databases">
        <authorList>
            <person name="Tagirdzhanova G."/>
        </authorList>
    </citation>
    <scope>NUCLEOTIDE SEQUENCE</scope>
</reference>
<protein>
    <submittedName>
        <fullName evidence="3">Uncharacterized protein</fullName>
    </submittedName>
</protein>
<feature type="compositionally biased region" description="Basic and acidic residues" evidence="1">
    <location>
        <begin position="535"/>
        <end position="552"/>
    </location>
</feature>
<keyword evidence="4" id="KW-1185">Reference proteome</keyword>
<feature type="compositionally biased region" description="Polar residues" evidence="1">
    <location>
        <begin position="304"/>
        <end position="325"/>
    </location>
</feature>
<keyword evidence="2" id="KW-0812">Transmembrane</keyword>
<feature type="region of interest" description="Disordered" evidence="1">
    <location>
        <begin position="358"/>
        <end position="435"/>
    </location>
</feature>
<feature type="region of interest" description="Disordered" evidence="1">
    <location>
        <begin position="729"/>
        <end position="755"/>
    </location>
</feature>
<feature type="region of interest" description="Disordered" evidence="1">
    <location>
        <begin position="41"/>
        <end position="219"/>
    </location>
</feature>
<dbReference type="EMBL" id="CAJPDR010000356">
    <property type="protein sequence ID" value="CAF9933540.1"/>
    <property type="molecule type" value="Genomic_DNA"/>
</dbReference>
<dbReference type="AlphaFoldDB" id="A0A8H3G0J2"/>
<feature type="compositionally biased region" description="Basic and acidic residues" evidence="1">
    <location>
        <begin position="641"/>
        <end position="650"/>
    </location>
</feature>
<keyword evidence="2" id="KW-1133">Transmembrane helix</keyword>
<feature type="compositionally biased region" description="Polar residues" evidence="1">
    <location>
        <begin position="566"/>
        <end position="587"/>
    </location>
</feature>
<feature type="region of interest" description="Disordered" evidence="1">
    <location>
        <begin position="851"/>
        <end position="885"/>
    </location>
</feature>
<feature type="compositionally biased region" description="Polar residues" evidence="1">
    <location>
        <begin position="773"/>
        <end position="785"/>
    </location>
</feature>
<dbReference type="OrthoDB" id="3439035at2759"/>
<feature type="compositionally biased region" description="Low complexity" evidence="1">
    <location>
        <begin position="675"/>
        <end position="691"/>
    </location>
</feature>
<proteinExistence type="predicted"/>
<feature type="compositionally biased region" description="Basic and acidic residues" evidence="1">
    <location>
        <begin position="512"/>
        <end position="528"/>
    </location>
</feature>
<feature type="transmembrane region" description="Helical" evidence="2">
    <location>
        <begin position="1070"/>
        <end position="1088"/>
    </location>
</feature>
<feature type="compositionally biased region" description="Basic and acidic residues" evidence="1">
    <location>
        <begin position="291"/>
        <end position="302"/>
    </location>
</feature>
<feature type="region of interest" description="Disordered" evidence="1">
    <location>
        <begin position="265"/>
        <end position="325"/>
    </location>
</feature>
<sequence length="1125" mass="123703">MYTTCVYTTTIGTKLIWQSAALLGSLALAALHAKPALSKQDAESDSVYVMAPSDPDSPSKKRKQPNPALKRHQPLFAQRRPNRSLQQPPDFLTDSLNTSYIPSPSPPKSPTRQDVRARPRQTLVNSTSLAAAFKATPKVNDENAPPSSSSSHHKRSSQSLKPRPTRGIPRAKSKSKSPSKLARSPARARTPSPLRGRAISITSPSASESSPPRGYAEAYQRIVEEENLAQEDSVEDMEDITGYDFNEQDRSQDLDRMRLQRIQRSASPVSLRASRRASPGGTVGEVAQGEADNKENIGHESDGESSASYMENITDTSIDSGSSQYAKDLQRIQGALNSGKKAFSKARVGDRVGLTIDNLQRKGSNDSLGSAFSAGSLSNRGSDPPVNVPKAWGRKAKPGKDWLSRINSRSGKLTGDVPKRHSSGDQIIAENQKRDWEEPIDEWIATAAEVPLPSVEGSSQTALSSQGSTPTTAAQRSTSLDRRRQWEVNDDDFTGRSLQVSDSPPIRIRTSTLDRIREREIESVEKRAVTTSRLGELRKKSSTESPQRKVGFEEAQGNDSDDLSRASPQRQESSKSTLQSEQQNSDQNDYREPTSEDTGEAIPYTPIVIYRANSNGIVSSSEKSARQSEPKTQKSRRPSHERKDSHDLLKRLAKATSESPSPAKESNEPGQSPSQEGQNQVQQTPQTPRPTSNLKTPVITGAWVDQTMEDTPQGSRADVNLKTPLVTGAWIDTPLPTGGRGPPMPTPSDAQDEKELGNGKLGAAELIHRLSPNTISARPKLQNQAPLKYSGPPLAKSALQEIINNARAPNQDKQPKKTSFDSESEEDPTLHLGDSTIQSLEELIANDEDFSTLLAPTPPSPETAPSSSEPSPSSQALTTTSRSSRLSDLQSYTHLLSRLTKLAPSLRASKNQIASLERTISTAPPIHQTQTAAERDQGECIEAGEFHDFIWPCQRCGCPGRMEPDLQPLFDLRDHITSLTVPVPRLWRWRRDDWRPRLTWLGVCTVVAWALYGGEMWARARFCHPVYARSMVGYGVDINAPRPPFVLAKVLYKYTAFGTLAAPLYHFARVVLKLVAGLVGYLVGFASGDDGLRRRQRQRQPASRDERIPRPEWGPDLRMMDDEFL</sequence>
<evidence type="ECO:0000256" key="1">
    <source>
        <dbReference type="SAM" id="MobiDB-lite"/>
    </source>
</evidence>
<feature type="compositionally biased region" description="Basic and acidic residues" evidence="1">
    <location>
        <begin position="623"/>
        <end position="632"/>
    </location>
</feature>
<comment type="caution">
    <text evidence="3">The sequence shown here is derived from an EMBL/GenBank/DDBJ whole genome shotgun (WGS) entry which is preliminary data.</text>
</comment>
<evidence type="ECO:0000313" key="4">
    <source>
        <dbReference type="Proteomes" id="UP000664203"/>
    </source>
</evidence>
<feature type="region of interest" description="Disordered" evidence="1">
    <location>
        <begin position="773"/>
        <end position="792"/>
    </location>
</feature>
<feature type="compositionally biased region" description="Low complexity" evidence="1">
    <location>
        <begin position="367"/>
        <end position="378"/>
    </location>
</feature>
<accession>A0A8H3G0J2</accession>
<dbReference type="Proteomes" id="UP000664203">
    <property type="component" value="Unassembled WGS sequence"/>
</dbReference>
<feature type="region of interest" description="Disordered" evidence="1">
    <location>
        <begin position="805"/>
        <end position="832"/>
    </location>
</feature>
<feature type="compositionally biased region" description="Basic residues" evidence="1">
    <location>
        <begin position="60"/>
        <end position="73"/>
    </location>
</feature>
<feature type="compositionally biased region" description="Basic and acidic residues" evidence="1">
    <location>
        <begin position="1102"/>
        <end position="1115"/>
    </location>
</feature>
<feature type="compositionally biased region" description="Low complexity" evidence="1">
    <location>
        <begin position="198"/>
        <end position="212"/>
    </location>
</feature>
<feature type="compositionally biased region" description="Polar residues" evidence="1">
    <location>
        <begin position="456"/>
        <end position="478"/>
    </location>
</feature>
<evidence type="ECO:0000313" key="3">
    <source>
        <dbReference type="EMBL" id="CAF9933540.1"/>
    </source>
</evidence>
<gene>
    <name evidence="3" type="ORF">ALECFALPRED_005625</name>
</gene>